<name>A0A395NS02_TRIAR</name>
<feature type="transmembrane region" description="Helical" evidence="9">
    <location>
        <begin position="350"/>
        <end position="369"/>
    </location>
</feature>
<keyword evidence="4" id="KW-1003">Cell membrane</keyword>
<dbReference type="CDD" id="cd22249">
    <property type="entry name" value="UDM1_RNF168_RNF169-like"/>
    <property type="match status" value="1"/>
</dbReference>
<evidence type="ECO:0000256" key="9">
    <source>
        <dbReference type="SAM" id="Phobius"/>
    </source>
</evidence>
<keyword evidence="11" id="KW-1185">Reference proteome</keyword>
<dbReference type="SUPFAM" id="SSF103473">
    <property type="entry name" value="MFS general substrate transporter"/>
    <property type="match status" value="1"/>
</dbReference>
<evidence type="ECO:0000256" key="6">
    <source>
        <dbReference type="ARBA" id="ARBA00022989"/>
    </source>
</evidence>
<dbReference type="InterPro" id="IPR036259">
    <property type="entry name" value="MFS_trans_sf"/>
</dbReference>
<dbReference type="FunFam" id="1.20.1250.20:FF:000082">
    <property type="entry name" value="MFS multidrug transporter, putative"/>
    <property type="match status" value="1"/>
</dbReference>
<evidence type="ECO:0000313" key="10">
    <source>
        <dbReference type="EMBL" id="RFU78856.1"/>
    </source>
</evidence>
<dbReference type="AlphaFoldDB" id="A0A395NS02"/>
<keyword evidence="6 9" id="KW-1133">Transmembrane helix</keyword>
<dbReference type="STRING" id="490622.A0A395NS02"/>
<feature type="compositionally biased region" description="Polar residues" evidence="8">
    <location>
        <begin position="507"/>
        <end position="516"/>
    </location>
</feature>
<dbReference type="PANTHER" id="PTHR23502">
    <property type="entry name" value="MAJOR FACILITATOR SUPERFAMILY"/>
    <property type="match status" value="1"/>
</dbReference>
<dbReference type="Gene3D" id="1.20.1720.10">
    <property type="entry name" value="Multidrug resistance protein D"/>
    <property type="match status" value="1"/>
</dbReference>
<evidence type="ECO:0000256" key="8">
    <source>
        <dbReference type="SAM" id="MobiDB-lite"/>
    </source>
</evidence>
<feature type="region of interest" description="Disordered" evidence="8">
    <location>
        <begin position="486"/>
        <end position="516"/>
    </location>
</feature>
<accession>A0A395NS02</accession>
<feature type="transmembrane region" description="Helical" evidence="9">
    <location>
        <begin position="381"/>
        <end position="401"/>
    </location>
</feature>
<feature type="transmembrane region" description="Helical" evidence="9">
    <location>
        <begin position="130"/>
        <end position="148"/>
    </location>
</feature>
<evidence type="ECO:0000313" key="11">
    <source>
        <dbReference type="Proteomes" id="UP000266272"/>
    </source>
</evidence>
<dbReference type="Proteomes" id="UP000266272">
    <property type="component" value="Unassembled WGS sequence"/>
</dbReference>
<evidence type="ECO:0000256" key="2">
    <source>
        <dbReference type="ARBA" id="ARBA00004236"/>
    </source>
</evidence>
<protein>
    <submittedName>
        <fullName evidence="10">Bicyclomycin resistance</fullName>
    </submittedName>
</protein>
<dbReference type="PANTHER" id="PTHR23502:SF74">
    <property type="entry name" value="MAJOR FACILITATOR SUPERFAMILY (MFS) PROFILE DOMAIN-CONTAINING PROTEIN"/>
    <property type="match status" value="1"/>
</dbReference>
<sequence>MEDISLDDQTQQMSEKDVSFREEEVKDQVLSRRQSKPDQVVISWEPNDPENPINWSTWKKSYVVFTTSLLVTNSTMGSSIPSMAIPAITQQFHITSQAQHVLLLSIYLIGYVVGPITWGPLSEHYGRRYLTLVTFFGFMLATTACALAPNWPSLLVFRLISGSSTFGPLFSPIISGFATPTIGWRWSFWISLIVAGISAIFAIFLPETFSPILLARRAKKLRAEALKSNPNTPVAANIFAPRDLEATDFQKVFTTVLTRPLRMIVCEPIVSSICAYIALVYAIFYMSFQAFPIIFQSLYGLSPGVTGLTYLSVGGGALLSLPIAWYWDNILRRGIANGAAWTKREEYRRLPVACLGGPLFIISLFWLGFSARPSVSFVAPLLAGIPFGMGYILVLLALLNYLTDAYEIYAASANAAVTASRSILAIVLPLATTPMFTKLGISGACALLGGLSAVMCILPLIFIWKGPSIRARSRFCTELREKKEEMLRKAEEEKQRRERVEIKNSGKPVSSETLEV</sequence>
<feature type="transmembrane region" description="Helical" evidence="9">
    <location>
        <begin position="440"/>
        <end position="464"/>
    </location>
</feature>
<comment type="caution">
    <text evidence="10">The sequence shown here is derived from an EMBL/GenBank/DDBJ whole genome shotgun (WGS) entry which is preliminary data.</text>
</comment>
<dbReference type="GO" id="GO:0005886">
    <property type="term" value="C:plasma membrane"/>
    <property type="evidence" value="ECO:0007669"/>
    <property type="project" value="UniProtKB-SubCell"/>
</dbReference>
<dbReference type="InterPro" id="IPR011701">
    <property type="entry name" value="MFS"/>
</dbReference>
<feature type="transmembrane region" description="Helical" evidence="9">
    <location>
        <begin position="155"/>
        <end position="174"/>
    </location>
</feature>
<feature type="transmembrane region" description="Helical" evidence="9">
    <location>
        <begin position="269"/>
        <end position="288"/>
    </location>
</feature>
<comment type="subcellular location">
    <subcellularLocation>
        <location evidence="2">Cell membrane</location>
    </subcellularLocation>
    <subcellularLocation>
        <location evidence="1">Membrane</location>
        <topology evidence="1">Multi-pass membrane protein</topology>
    </subcellularLocation>
</comment>
<organism evidence="10 11">
    <name type="scientific">Trichoderma arundinaceum</name>
    <dbReference type="NCBI Taxonomy" id="490622"/>
    <lineage>
        <taxon>Eukaryota</taxon>
        <taxon>Fungi</taxon>
        <taxon>Dikarya</taxon>
        <taxon>Ascomycota</taxon>
        <taxon>Pezizomycotina</taxon>
        <taxon>Sordariomycetes</taxon>
        <taxon>Hypocreomycetidae</taxon>
        <taxon>Hypocreales</taxon>
        <taxon>Hypocreaceae</taxon>
        <taxon>Trichoderma</taxon>
    </lineage>
</organism>
<evidence type="ECO:0000256" key="7">
    <source>
        <dbReference type="ARBA" id="ARBA00023136"/>
    </source>
</evidence>
<dbReference type="Pfam" id="PF07690">
    <property type="entry name" value="MFS_1"/>
    <property type="match status" value="1"/>
</dbReference>
<proteinExistence type="inferred from homology"/>
<feature type="compositionally biased region" description="Basic and acidic residues" evidence="8">
    <location>
        <begin position="486"/>
        <end position="504"/>
    </location>
</feature>
<feature type="compositionally biased region" description="Basic and acidic residues" evidence="8">
    <location>
        <begin position="14"/>
        <end position="30"/>
    </location>
</feature>
<dbReference type="OrthoDB" id="5141738at2759"/>
<feature type="region of interest" description="Disordered" evidence="8">
    <location>
        <begin position="1"/>
        <end position="36"/>
    </location>
</feature>
<dbReference type="GO" id="GO:0022857">
    <property type="term" value="F:transmembrane transporter activity"/>
    <property type="evidence" value="ECO:0007669"/>
    <property type="project" value="InterPro"/>
</dbReference>
<dbReference type="EMBL" id="PXOA01000193">
    <property type="protein sequence ID" value="RFU78856.1"/>
    <property type="molecule type" value="Genomic_DNA"/>
</dbReference>
<evidence type="ECO:0000256" key="1">
    <source>
        <dbReference type="ARBA" id="ARBA00004141"/>
    </source>
</evidence>
<evidence type="ECO:0000256" key="4">
    <source>
        <dbReference type="ARBA" id="ARBA00022475"/>
    </source>
</evidence>
<evidence type="ECO:0000256" key="3">
    <source>
        <dbReference type="ARBA" id="ARBA00008335"/>
    </source>
</evidence>
<feature type="transmembrane region" description="Helical" evidence="9">
    <location>
        <begin position="101"/>
        <end position="118"/>
    </location>
</feature>
<feature type="transmembrane region" description="Helical" evidence="9">
    <location>
        <begin position="308"/>
        <end position="327"/>
    </location>
</feature>
<evidence type="ECO:0000256" key="5">
    <source>
        <dbReference type="ARBA" id="ARBA00022692"/>
    </source>
</evidence>
<dbReference type="Gene3D" id="1.20.1250.20">
    <property type="entry name" value="MFS general substrate transporter like domains"/>
    <property type="match status" value="1"/>
</dbReference>
<feature type="transmembrane region" description="Helical" evidence="9">
    <location>
        <begin position="186"/>
        <end position="214"/>
    </location>
</feature>
<comment type="similarity">
    <text evidence="3">Belongs to the major facilitator superfamily.</text>
</comment>
<reference evidence="10 11" key="1">
    <citation type="journal article" date="2018" name="PLoS Pathog.">
        <title>Evolution of structural diversity of trichothecenes, a family of toxins produced by plant pathogenic and entomopathogenic fungi.</title>
        <authorList>
            <person name="Proctor R.H."/>
            <person name="McCormick S.P."/>
            <person name="Kim H.S."/>
            <person name="Cardoza R.E."/>
            <person name="Stanley A.M."/>
            <person name="Lindo L."/>
            <person name="Kelly A."/>
            <person name="Brown D.W."/>
            <person name="Lee T."/>
            <person name="Vaughan M.M."/>
            <person name="Alexander N.J."/>
            <person name="Busman M."/>
            <person name="Gutierrez S."/>
        </authorList>
    </citation>
    <scope>NUCLEOTIDE SEQUENCE [LARGE SCALE GENOMIC DNA]</scope>
    <source>
        <strain evidence="10 11">IBT 40837</strain>
    </source>
</reference>
<feature type="transmembrane region" description="Helical" evidence="9">
    <location>
        <begin position="408"/>
        <end position="428"/>
    </location>
</feature>
<keyword evidence="7 9" id="KW-0472">Membrane</keyword>
<keyword evidence="5 9" id="KW-0812">Transmembrane</keyword>
<gene>
    <name evidence="10" type="ORF">TARUN_3423</name>
</gene>